<dbReference type="HOGENOM" id="CLU_046832_0_0_6"/>
<dbReference type="EMBL" id="CP010415">
    <property type="protein sequence ID" value="AJE21498.1"/>
    <property type="molecule type" value="Genomic_DNA"/>
</dbReference>
<dbReference type="KEGG" id="acx:Achr_20480"/>
<reference evidence="2 3" key="1">
    <citation type="journal article" date="2015" name="PLoS ONE">
        <title>Azotobacter Genomes: The Genome of Azotobacter chroococcum NCIMB 8003 (ATCC 4412).</title>
        <authorList>
            <person name="Robson R.L."/>
            <person name="Jones R."/>
            <person name="Robson R.M."/>
            <person name="Schwartz A."/>
            <person name="Richardson T.H."/>
        </authorList>
    </citation>
    <scope>NUCLEOTIDE SEQUENCE [LARGE SCALE GENOMIC DNA]</scope>
    <source>
        <strain evidence="2 3">NCIMB 8003</strain>
    </source>
</reference>
<protein>
    <submittedName>
        <fullName evidence="2">DNA circulation protein N-terminus family protein</fullName>
    </submittedName>
</protein>
<dbReference type="STRING" id="1328314.Achr_20480"/>
<feature type="domain" description="DNA circulation N-terminal" evidence="1">
    <location>
        <begin position="8"/>
        <end position="93"/>
    </location>
</feature>
<evidence type="ECO:0000313" key="3">
    <source>
        <dbReference type="Proteomes" id="UP000068210"/>
    </source>
</evidence>
<dbReference type="Pfam" id="PF07157">
    <property type="entry name" value="DNA_circ_N"/>
    <property type="match status" value="1"/>
</dbReference>
<dbReference type="RefSeq" id="WP_052263906.1">
    <property type="nucleotide sequence ID" value="NZ_CP010415.1"/>
</dbReference>
<dbReference type="AlphaFoldDB" id="A0A0C4WI17"/>
<proteinExistence type="predicted"/>
<name>A0A0C4WI17_9GAMM</name>
<keyword evidence="3" id="KW-1185">Reference proteome</keyword>
<accession>A0A0C4WI17</accession>
<organism evidence="2 3">
    <name type="scientific">Azotobacter chroococcum NCIMB 8003</name>
    <dbReference type="NCBI Taxonomy" id="1328314"/>
    <lineage>
        <taxon>Bacteria</taxon>
        <taxon>Pseudomonadati</taxon>
        <taxon>Pseudomonadota</taxon>
        <taxon>Gammaproteobacteria</taxon>
        <taxon>Pseudomonadales</taxon>
        <taxon>Pseudomonadaceae</taxon>
        <taxon>Azotobacter</taxon>
    </lineage>
</organism>
<evidence type="ECO:0000259" key="1">
    <source>
        <dbReference type="Pfam" id="PF07157"/>
    </source>
</evidence>
<dbReference type="InterPro" id="IPR009826">
    <property type="entry name" value="DNA_circ_N"/>
</dbReference>
<sequence length="397" mass="42956">MTWRDMYRSASFRGATFKVESADSAYGRRQAVHEHALRDVPYTEDLGRRAREFTVTGYLVGENYHLERDTLIEACETPGPGQLVHPYRGELTVVCRGLSVSETSQNGGMCRVSITFLEAGEASYPRAVTDSVNAISRAGNSVISAAQAGFVERFITDGFPGFVLEAATQRLQVITDFLGAPGGINLAGELEAAASFSRALRNLADNAMSIVQQPEQLASRLIDMVDLASDAYGENAGALFVGLMEQVSAPYGGLTNTPSRRQQAMNHEALNELVRQVSLPAAARAAVSVDYPSYQDANSARQTLVELIDTEMERTGNDEAYVTLGALRTEVARGIPQPEVDLPQLIEYTPPATLPSLLVAYKLYGDASRADEIVSRNKPHHPGFLPGGQQLEVLSDG</sequence>
<evidence type="ECO:0000313" key="2">
    <source>
        <dbReference type="EMBL" id="AJE21498.1"/>
    </source>
</evidence>
<dbReference type="Proteomes" id="UP000068210">
    <property type="component" value="Chromosome"/>
</dbReference>
<gene>
    <name evidence="2" type="ORF">Achr_20480</name>
</gene>